<organism evidence="3 5">
    <name type="scientific">Tepidimonas ignava</name>
    <dbReference type="NCBI Taxonomy" id="114249"/>
    <lineage>
        <taxon>Bacteria</taxon>
        <taxon>Pseudomonadati</taxon>
        <taxon>Pseudomonadota</taxon>
        <taxon>Betaproteobacteria</taxon>
        <taxon>Burkholderiales</taxon>
        <taxon>Tepidimonas</taxon>
    </lineage>
</organism>
<accession>A0A4R3L471</accession>
<dbReference type="AlphaFoldDB" id="A0A4R3L471"/>
<comment type="caution">
    <text evidence="3">The sequence shown here is derived from an EMBL/GenBank/DDBJ whole genome shotgun (WGS) entry which is preliminary data.</text>
</comment>
<dbReference type="RefSeq" id="WP_132963559.1">
    <property type="nucleotide sequence ID" value="NZ_SMAH01000020.1"/>
</dbReference>
<keyword evidence="2" id="KW-0472">Membrane</keyword>
<proteinExistence type="predicted"/>
<name>A0A4R3L471_9BURK</name>
<dbReference type="Proteomes" id="UP000295536">
    <property type="component" value="Unassembled WGS sequence"/>
</dbReference>
<sequence length="84" mass="8955">MRSAEHGVSRPTLPRPARTVPPYHTGKVSIGCAWQPLQRPYHDRDACRLQEALLAGCEPRRSGNGFVLAAALALLAAALALLAA</sequence>
<dbReference type="OrthoDB" id="9155731at2"/>
<dbReference type="Proteomes" id="UP000315577">
    <property type="component" value="Unassembled WGS sequence"/>
</dbReference>
<evidence type="ECO:0000256" key="2">
    <source>
        <dbReference type="SAM" id="Phobius"/>
    </source>
</evidence>
<gene>
    <name evidence="3" type="ORF">EDC36_1204</name>
    <name evidence="4" type="ORF">Tigna_02355</name>
</gene>
<evidence type="ECO:0000313" key="3">
    <source>
        <dbReference type="EMBL" id="TCS94082.1"/>
    </source>
</evidence>
<protein>
    <submittedName>
        <fullName evidence="3">Uncharacterized protein</fullName>
    </submittedName>
</protein>
<evidence type="ECO:0000313" key="4">
    <source>
        <dbReference type="EMBL" id="TSE18908.1"/>
    </source>
</evidence>
<keyword evidence="2" id="KW-0812">Transmembrane</keyword>
<reference evidence="4 6" key="2">
    <citation type="submission" date="2019-07" db="EMBL/GenBank/DDBJ databases">
        <title>Tepidimonas ignava SPS-1037 draft genome.</title>
        <authorList>
            <person name="Da Costa M.S."/>
            <person name="Froufe H.J.C."/>
            <person name="Egas C."/>
            <person name="Albuquerque L."/>
        </authorList>
    </citation>
    <scope>NUCLEOTIDE SEQUENCE [LARGE SCALE GENOMIC DNA]</scope>
    <source>
        <strain evidence="4 6">SPS-1037</strain>
    </source>
</reference>
<reference evidence="3 5" key="1">
    <citation type="submission" date="2019-03" db="EMBL/GenBank/DDBJ databases">
        <title>Genomic Encyclopedia of Type Strains, Phase IV (KMG-IV): sequencing the most valuable type-strain genomes for metagenomic binning, comparative biology and taxonomic classification.</title>
        <authorList>
            <person name="Goeker M."/>
        </authorList>
    </citation>
    <scope>NUCLEOTIDE SEQUENCE [LARGE SCALE GENOMIC DNA]</scope>
    <source>
        <strain evidence="3 5">DSM 12034</strain>
    </source>
</reference>
<keyword evidence="6" id="KW-1185">Reference proteome</keyword>
<dbReference type="EMBL" id="VJNC01000020">
    <property type="protein sequence ID" value="TSE18908.1"/>
    <property type="molecule type" value="Genomic_DNA"/>
</dbReference>
<evidence type="ECO:0000313" key="6">
    <source>
        <dbReference type="Proteomes" id="UP000315577"/>
    </source>
</evidence>
<dbReference type="EMBL" id="SMAH01000020">
    <property type="protein sequence ID" value="TCS94082.1"/>
    <property type="molecule type" value="Genomic_DNA"/>
</dbReference>
<keyword evidence="2" id="KW-1133">Transmembrane helix</keyword>
<evidence type="ECO:0000256" key="1">
    <source>
        <dbReference type="SAM" id="MobiDB-lite"/>
    </source>
</evidence>
<evidence type="ECO:0000313" key="5">
    <source>
        <dbReference type="Proteomes" id="UP000295536"/>
    </source>
</evidence>
<feature type="region of interest" description="Disordered" evidence="1">
    <location>
        <begin position="1"/>
        <end position="22"/>
    </location>
</feature>
<feature type="transmembrane region" description="Helical" evidence="2">
    <location>
        <begin position="65"/>
        <end position="83"/>
    </location>
</feature>